<dbReference type="InterPro" id="IPR027417">
    <property type="entry name" value="P-loop_NTPase"/>
</dbReference>
<proteinExistence type="inferred from homology"/>
<organism evidence="6 7">
    <name type="scientific">Candidatus Faecalibacterium intestinavium</name>
    <dbReference type="NCBI Taxonomy" id="2838580"/>
    <lineage>
        <taxon>Bacteria</taxon>
        <taxon>Bacillati</taxon>
        <taxon>Bacillota</taxon>
        <taxon>Clostridia</taxon>
        <taxon>Eubacteriales</taxon>
        <taxon>Oscillospiraceae</taxon>
        <taxon>Faecalibacterium</taxon>
    </lineage>
</organism>
<gene>
    <name evidence="6" type="ORF">H9864_07065</name>
</gene>
<dbReference type="InterPro" id="IPR025669">
    <property type="entry name" value="AAA_dom"/>
</dbReference>
<evidence type="ECO:0000256" key="1">
    <source>
        <dbReference type="ARBA" id="ARBA00006976"/>
    </source>
</evidence>
<comment type="subunit">
    <text evidence="3">Dimerizes in the presence of ATP but not ADP; ATP-binding is required for double-stranded (ds)DNA-binding. Interacts with DnaA.</text>
</comment>
<dbReference type="Pfam" id="PF13614">
    <property type="entry name" value="AAA_31"/>
    <property type="match status" value="1"/>
</dbReference>
<dbReference type="Proteomes" id="UP000824178">
    <property type="component" value="Unassembled WGS sequence"/>
</dbReference>
<comment type="caution">
    <text evidence="6">The sequence shown here is derived from an EMBL/GenBank/DDBJ whole genome shotgun (WGS) entry which is preliminary data.</text>
</comment>
<evidence type="ECO:0000256" key="2">
    <source>
        <dbReference type="ARBA" id="ARBA00049360"/>
    </source>
</evidence>
<dbReference type="Gene3D" id="3.40.50.300">
    <property type="entry name" value="P-loop containing nucleotide triphosphate hydrolases"/>
    <property type="match status" value="1"/>
</dbReference>
<comment type="catalytic activity">
    <reaction evidence="2">
        <text>ATP + H2O = ADP + phosphate + H(+)</text>
        <dbReference type="Rhea" id="RHEA:13065"/>
        <dbReference type="ChEBI" id="CHEBI:15377"/>
        <dbReference type="ChEBI" id="CHEBI:15378"/>
        <dbReference type="ChEBI" id="CHEBI:30616"/>
        <dbReference type="ChEBI" id="CHEBI:43474"/>
        <dbReference type="ChEBI" id="CHEBI:456216"/>
    </reaction>
</comment>
<name>A0A9E2KKL1_9FIRM</name>
<protein>
    <recommendedName>
        <fullName evidence="4">Sporulation initiation inhibitor protein Soj</fullName>
    </recommendedName>
</protein>
<dbReference type="CDD" id="cd02042">
    <property type="entry name" value="ParAB_family"/>
    <property type="match status" value="1"/>
</dbReference>
<dbReference type="EMBL" id="JAHLFH010000146">
    <property type="protein sequence ID" value="MBU3820109.1"/>
    <property type="molecule type" value="Genomic_DNA"/>
</dbReference>
<sequence>MSASIIAITNQKGGVGKTTTAAALLALLARRGARVLGVDLDPQGSLGFSLGLDIEHCVTIYDVFRGEVEPEQAISHTETCDILPSNILLSGAELEFNRPGREFLLKKALSRLEAKYDYIIVDTPPALGLLTVNAYVAADSLIIPMAPEVLSLLGVSQIKETIEGVRNYYNSRLQVLGILLNRYNARFNLNREVLELAGQIAAQLGTRVFEAKIRGSVATAEAPAQGQSVVDYAPRATTTLDFEALCDEVAGRRSPAADRKGGDN</sequence>
<evidence type="ECO:0000313" key="6">
    <source>
        <dbReference type="EMBL" id="MBU3820109.1"/>
    </source>
</evidence>
<dbReference type="AlphaFoldDB" id="A0A9E2KKL1"/>
<reference evidence="6" key="1">
    <citation type="journal article" date="2021" name="PeerJ">
        <title>Extensive microbial diversity within the chicken gut microbiome revealed by metagenomics and culture.</title>
        <authorList>
            <person name="Gilroy R."/>
            <person name="Ravi A."/>
            <person name="Getino M."/>
            <person name="Pursley I."/>
            <person name="Horton D.L."/>
            <person name="Alikhan N.F."/>
            <person name="Baker D."/>
            <person name="Gharbi K."/>
            <person name="Hall N."/>
            <person name="Watson M."/>
            <person name="Adriaenssens E.M."/>
            <person name="Foster-Nyarko E."/>
            <person name="Jarju S."/>
            <person name="Secka A."/>
            <person name="Antonio M."/>
            <person name="Oren A."/>
            <person name="Chaudhuri R.R."/>
            <person name="La Ragione R."/>
            <person name="Hildebrand F."/>
            <person name="Pallen M.J."/>
        </authorList>
    </citation>
    <scope>NUCLEOTIDE SEQUENCE</scope>
    <source>
        <strain evidence="6">742</strain>
    </source>
</reference>
<reference evidence="6" key="2">
    <citation type="submission" date="2021-04" db="EMBL/GenBank/DDBJ databases">
        <authorList>
            <person name="Gilroy R."/>
        </authorList>
    </citation>
    <scope>NUCLEOTIDE SEQUENCE</scope>
    <source>
        <strain evidence="6">742</strain>
    </source>
</reference>
<dbReference type="PIRSF" id="PIRSF009320">
    <property type="entry name" value="Nuc_binding_HP_1000"/>
    <property type="match status" value="1"/>
</dbReference>
<dbReference type="PANTHER" id="PTHR13696:SF99">
    <property type="entry name" value="COBYRINIC ACID AC-DIAMIDE SYNTHASE"/>
    <property type="match status" value="1"/>
</dbReference>
<dbReference type="SUPFAM" id="SSF52540">
    <property type="entry name" value="P-loop containing nucleoside triphosphate hydrolases"/>
    <property type="match status" value="1"/>
</dbReference>
<dbReference type="FunFam" id="3.40.50.300:FF:000285">
    <property type="entry name" value="Sporulation initiation inhibitor Soj"/>
    <property type="match status" value="1"/>
</dbReference>
<evidence type="ECO:0000259" key="5">
    <source>
        <dbReference type="Pfam" id="PF13614"/>
    </source>
</evidence>
<feature type="domain" description="AAA" evidence="5">
    <location>
        <begin position="4"/>
        <end position="175"/>
    </location>
</feature>
<accession>A0A9E2KKL1</accession>
<comment type="similarity">
    <text evidence="1">Belongs to the ParA family.</text>
</comment>
<dbReference type="PANTHER" id="PTHR13696">
    <property type="entry name" value="P-LOOP CONTAINING NUCLEOSIDE TRIPHOSPHATE HYDROLASE"/>
    <property type="match status" value="1"/>
</dbReference>
<dbReference type="InterPro" id="IPR050678">
    <property type="entry name" value="DNA_Partitioning_ATPase"/>
</dbReference>
<evidence type="ECO:0000256" key="3">
    <source>
        <dbReference type="ARBA" id="ARBA00062323"/>
    </source>
</evidence>
<evidence type="ECO:0000313" key="7">
    <source>
        <dbReference type="Proteomes" id="UP000824178"/>
    </source>
</evidence>
<evidence type="ECO:0000256" key="4">
    <source>
        <dbReference type="ARBA" id="ARBA00071824"/>
    </source>
</evidence>